<dbReference type="InterPro" id="IPR019396">
    <property type="entry name" value="TM_Fragile-X-F-assoc"/>
</dbReference>
<feature type="domain" description="F-box" evidence="2">
    <location>
        <begin position="145"/>
        <end position="191"/>
    </location>
</feature>
<gene>
    <name evidence="3" type="ORF">DLAC_06763</name>
</gene>
<dbReference type="AlphaFoldDB" id="A0A151ZFR9"/>
<dbReference type="OrthoDB" id="3219396at2759"/>
<proteinExistence type="predicted"/>
<dbReference type="InParanoid" id="A0A151ZFR9"/>
<dbReference type="PANTHER" id="PTHR13568">
    <property type="entry name" value="FAM11A, B PROTEIN"/>
    <property type="match status" value="1"/>
</dbReference>
<reference evidence="3 4" key="1">
    <citation type="submission" date="2015-12" db="EMBL/GenBank/DDBJ databases">
        <title>Dictyostelia acquired genes for synthesis and detection of signals that induce cell-type specialization by lateral gene transfer from prokaryotes.</title>
        <authorList>
            <person name="Gloeckner G."/>
            <person name="Schaap P."/>
        </authorList>
    </citation>
    <scope>NUCLEOTIDE SEQUENCE [LARGE SCALE GENOMIC DNA]</scope>
    <source>
        <strain evidence="3 4">TK</strain>
    </source>
</reference>
<dbReference type="Pfam" id="PF12937">
    <property type="entry name" value="F-box-like"/>
    <property type="match status" value="1"/>
</dbReference>
<dbReference type="PROSITE" id="PS50181">
    <property type="entry name" value="FBOX"/>
    <property type="match status" value="1"/>
</dbReference>
<dbReference type="InterPro" id="IPR001810">
    <property type="entry name" value="F-box_dom"/>
</dbReference>
<organism evidence="3 4">
    <name type="scientific">Tieghemostelium lacteum</name>
    <name type="common">Slime mold</name>
    <name type="synonym">Dictyostelium lacteum</name>
    <dbReference type="NCBI Taxonomy" id="361077"/>
    <lineage>
        <taxon>Eukaryota</taxon>
        <taxon>Amoebozoa</taxon>
        <taxon>Evosea</taxon>
        <taxon>Eumycetozoa</taxon>
        <taxon>Dictyostelia</taxon>
        <taxon>Dictyosteliales</taxon>
        <taxon>Raperosteliaceae</taxon>
        <taxon>Tieghemostelium</taxon>
    </lineage>
</organism>
<feature type="transmembrane region" description="Helical" evidence="1">
    <location>
        <begin position="368"/>
        <end position="390"/>
    </location>
</feature>
<dbReference type="Gene3D" id="1.20.1280.50">
    <property type="match status" value="1"/>
</dbReference>
<comment type="caution">
    <text evidence="3">The sequence shown here is derived from an EMBL/GenBank/DDBJ whole genome shotgun (WGS) entry which is preliminary data.</text>
</comment>
<dbReference type="PANTHER" id="PTHR13568:SF9">
    <property type="entry name" value="TRANSMEMBRANE PROTEIN 203"/>
    <property type="match status" value="1"/>
</dbReference>
<evidence type="ECO:0000259" key="2">
    <source>
        <dbReference type="PROSITE" id="PS50181"/>
    </source>
</evidence>
<dbReference type="InterPro" id="IPR036047">
    <property type="entry name" value="F-box-like_dom_sf"/>
</dbReference>
<dbReference type="SMART" id="SM00256">
    <property type="entry name" value="FBOX"/>
    <property type="match status" value="1"/>
</dbReference>
<feature type="transmembrane region" description="Helical" evidence="1">
    <location>
        <begin position="338"/>
        <end position="356"/>
    </location>
</feature>
<protein>
    <recommendedName>
        <fullName evidence="2">F-box domain-containing protein</fullName>
    </recommendedName>
</protein>
<keyword evidence="1" id="KW-0472">Membrane</keyword>
<evidence type="ECO:0000313" key="3">
    <source>
        <dbReference type="EMBL" id="KYQ92759.1"/>
    </source>
</evidence>
<feature type="transmembrane region" description="Helical" evidence="1">
    <location>
        <begin position="410"/>
        <end position="431"/>
    </location>
</feature>
<name>A0A151ZFR9_TIELA</name>
<dbReference type="SUPFAM" id="SSF81383">
    <property type="entry name" value="F-box domain"/>
    <property type="match status" value="1"/>
</dbReference>
<dbReference type="Proteomes" id="UP000076078">
    <property type="component" value="Unassembled WGS sequence"/>
</dbReference>
<keyword evidence="1" id="KW-0812">Transmembrane</keyword>
<keyword evidence="1" id="KW-1133">Transmembrane helix</keyword>
<dbReference type="EMBL" id="LODT01000029">
    <property type="protein sequence ID" value="KYQ92759.1"/>
    <property type="molecule type" value="Genomic_DNA"/>
</dbReference>
<accession>A0A151ZFR9</accession>
<dbReference type="OMA" id="EWIPDEM"/>
<keyword evidence="4" id="KW-1185">Reference proteome</keyword>
<evidence type="ECO:0000313" key="4">
    <source>
        <dbReference type="Proteomes" id="UP000076078"/>
    </source>
</evidence>
<evidence type="ECO:0000256" key="1">
    <source>
        <dbReference type="SAM" id="Phobius"/>
    </source>
</evidence>
<sequence>MSNSNNNSPNLAGEDIVCHQQVTQTSTTSSPILLNKKMSSFSSNNSTTSSNSTTTNNSLMIIEMSELDITSNQKLKSISTTPTTSYRNDSKNLMDKLNLSRFWKKFDKSQYNNKTVILDSKNKYISSQFNKRNSNHNNSSQEQQQSYLEWIPDEMLILIQSFLDPPSIGRISQVNRRFYQLSFDSQLWKTSILNWEEFSKRNIMLMAKKTIRKYQNHEYPFHNSGLECDLTKTVPSALSTNLVIGTPQQSSQSINNINNNISNSSEANSTSLLLNSNNIPTINEPNSIRSYYIDAFIRYRNLNNDRIEDIKWRRGLLRKGRNINNSTCFMFYSCLCRPYEWISLMSLIVFTLFLTLKLDNIIQWSWPIIFSPLFFLVFPFIFGPILFDFFRNYYGYSFENEFTPDHITKPLFFSLLFILPLQSGITFYRFLIN</sequence>